<evidence type="ECO:0000313" key="4">
    <source>
        <dbReference type="EMBL" id="AOV58246.1"/>
    </source>
</evidence>
<dbReference type="EMBL" id="KU686192">
    <property type="protein sequence ID" value="AOV57496.1"/>
    <property type="molecule type" value="Genomic_DNA"/>
</dbReference>
<reference evidence="6 7" key="1">
    <citation type="journal article" date="2016" name="Virology">
        <title>The genomic content and context of auxiliary metabolic genes in marine cyanomyoviruses.</title>
        <authorList>
            <person name="Crummett L.T."/>
            <person name="Puxty R.J."/>
            <person name="Weihe C."/>
            <person name="Marston M.F."/>
            <person name="Martiny J.B."/>
        </authorList>
    </citation>
    <scope>NUCLEOTIDE SEQUENCE [LARGE SCALE GENOMIC DNA]</scope>
    <source>
        <strain evidence="1">0309SB33</strain>
        <strain evidence="2">0310NB17</strain>
        <strain evidence="3">0809CC03</strain>
        <strain evidence="4">0810SB17</strain>
        <strain evidence="5">0910CC29</strain>
    </source>
</reference>
<proteinExistence type="predicted"/>
<sequence length="61" mass="7458">MEVDMHTLLSRNQLDEWRHLEDTLDNLQTENQKLDDYYECLIECDALNQTQCKRICRRILM</sequence>
<gene>
    <name evidence="3" type="ORF">C030809_244</name>
    <name evidence="5" type="ORF">C290910_244</name>
    <name evidence="2" type="ORF">N170310_244</name>
    <name evidence="1" type="ORF">N330309_244</name>
    <name evidence="4" type="ORF">S170810_244</name>
</gene>
<evidence type="ECO:0000313" key="1">
    <source>
        <dbReference type="EMBL" id="AOV57496.1"/>
    </source>
</evidence>
<dbReference type="EMBL" id="KU686196">
    <property type="protein sequence ID" value="AOV58496.1"/>
    <property type="molecule type" value="Genomic_DNA"/>
</dbReference>
<dbReference type="Proteomes" id="UP000241610">
    <property type="component" value="Segment"/>
</dbReference>
<dbReference type="Proteomes" id="UP000241591">
    <property type="component" value="Segment"/>
</dbReference>
<dbReference type="Proteomes" id="UP000240287">
    <property type="component" value="Genome"/>
</dbReference>
<evidence type="ECO:0000313" key="6">
    <source>
        <dbReference type="Proteomes" id="UP000240287"/>
    </source>
</evidence>
<organism evidence="2 6">
    <name type="scientific">Synechococcus phage S-CAM1</name>
    <dbReference type="NCBI Taxonomy" id="754037"/>
    <lineage>
        <taxon>Viruses</taxon>
        <taxon>Duplodnaviria</taxon>
        <taxon>Heunggongvirae</taxon>
        <taxon>Uroviricota</taxon>
        <taxon>Caudoviricetes</taxon>
        <taxon>Pantevenvirales</taxon>
        <taxon>Kyanoviridae</taxon>
        <taxon>Anaposvirus</taxon>
        <taxon>Anaposvirus socalone</taxon>
    </lineage>
</organism>
<evidence type="ECO:0000313" key="2">
    <source>
        <dbReference type="EMBL" id="AOV57746.1"/>
    </source>
</evidence>
<accession>A0A1D8KGJ5</accession>
<dbReference type="Proteomes" id="UP000241494">
    <property type="component" value="Segment"/>
</dbReference>
<evidence type="ECO:0000313" key="3">
    <source>
        <dbReference type="EMBL" id="AOV57996.1"/>
    </source>
</evidence>
<name>A0A1D8KGJ5_9CAUD</name>
<evidence type="ECO:0000313" key="7">
    <source>
        <dbReference type="Proteomes" id="UP000241265"/>
    </source>
</evidence>
<dbReference type="Proteomes" id="UP000241265">
    <property type="component" value="Genome"/>
</dbReference>
<dbReference type="EMBL" id="KU686195">
    <property type="protein sequence ID" value="AOV58246.1"/>
    <property type="molecule type" value="Genomic_DNA"/>
</dbReference>
<dbReference type="EMBL" id="KU686193">
    <property type="protein sequence ID" value="AOV57746.1"/>
    <property type="molecule type" value="Genomic_DNA"/>
</dbReference>
<dbReference type="EMBL" id="KU686194">
    <property type="protein sequence ID" value="AOV57996.1"/>
    <property type="molecule type" value="Genomic_DNA"/>
</dbReference>
<evidence type="ECO:0000313" key="5">
    <source>
        <dbReference type="EMBL" id="AOV58496.1"/>
    </source>
</evidence>
<protein>
    <submittedName>
        <fullName evidence="2">Uncharacterized protein</fullName>
    </submittedName>
</protein>